<dbReference type="InterPro" id="IPR011235">
    <property type="entry name" value="MepB-like"/>
</dbReference>
<dbReference type="STRING" id="1125876.SAMN05443292_2582"/>
<name>A0A1I3I679_9FLAO</name>
<dbReference type="InterPro" id="IPR038231">
    <property type="entry name" value="MepB-like_sf"/>
</dbReference>
<organism evidence="1 2">
    <name type="scientific">Halpernia frigidisoli</name>
    <dbReference type="NCBI Taxonomy" id="1125876"/>
    <lineage>
        <taxon>Bacteria</taxon>
        <taxon>Pseudomonadati</taxon>
        <taxon>Bacteroidota</taxon>
        <taxon>Flavobacteriia</taxon>
        <taxon>Flavobacteriales</taxon>
        <taxon>Weeksellaceae</taxon>
        <taxon>Chryseobacterium group</taxon>
        <taxon>Halpernia</taxon>
    </lineage>
</organism>
<accession>A0A1I3I679</accession>
<dbReference type="RefSeq" id="WP_090081457.1">
    <property type="nucleotide sequence ID" value="NZ_FOQT01000004.1"/>
</dbReference>
<dbReference type="Proteomes" id="UP000198931">
    <property type="component" value="Unassembled WGS sequence"/>
</dbReference>
<evidence type="ECO:0008006" key="3">
    <source>
        <dbReference type="Google" id="ProtNLM"/>
    </source>
</evidence>
<dbReference type="EMBL" id="FOQT01000004">
    <property type="protein sequence ID" value="SFI43422.1"/>
    <property type="molecule type" value="Genomic_DNA"/>
</dbReference>
<gene>
    <name evidence="1" type="ORF">SAMN05443292_2582</name>
</gene>
<evidence type="ECO:0000313" key="1">
    <source>
        <dbReference type="EMBL" id="SFI43422.1"/>
    </source>
</evidence>
<dbReference type="Gene3D" id="3.40.1350.140">
    <property type="entry name" value="MepB-like"/>
    <property type="match status" value="1"/>
</dbReference>
<evidence type="ECO:0000313" key="2">
    <source>
        <dbReference type="Proteomes" id="UP000198931"/>
    </source>
</evidence>
<dbReference type="OrthoDB" id="4954833at2"/>
<dbReference type="AlphaFoldDB" id="A0A1I3I679"/>
<keyword evidence="2" id="KW-1185">Reference proteome</keyword>
<dbReference type="Pfam" id="PF08877">
    <property type="entry name" value="MepB-like"/>
    <property type="match status" value="1"/>
</dbReference>
<sequence>MISEIKNLETTILKPLNLSISDIVQDLECEDYFGYDFTIGRFNVKFRKAKITPKKIGKFVTLWKRNVNGKTEPFNITDDFDFYIISAIEKQKSGFFFFPKNILENHQILTSNKKAGKLGFRVYTNWDFPDSKQAIKTKFWQGDYFIDLENNTVENLKKFKNILSS</sequence>
<reference evidence="1 2" key="1">
    <citation type="submission" date="2016-10" db="EMBL/GenBank/DDBJ databases">
        <authorList>
            <person name="de Groot N.N."/>
        </authorList>
    </citation>
    <scope>NUCLEOTIDE SEQUENCE [LARGE SCALE GENOMIC DNA]</scope>
    <source>
        <strain evidence="1 2">DSM 26000</strain>
    </source>
</reference>
<dbReference type="PIRSF" id="PIRSF032285">
    <property type="entry name" value="UCP032285"/>
    <property type="match status" value="1"/>
</dbReference>
<proteinExistence type="predicted"/>
<protein>
    <recommendedName>
        <fullName evidence="3">MepB protein</fullName>
    </recommendedName>
</protein>